<dbReference type="InterPro" id="IPR052290">
    <property type="entry name" value="Sphingo_C9-MT"/>
</dbReference>
<evidence type="ECO:0000256" key="10">
    <source>
        <dbReference type="ARBA" id="ARBA00022919"/>
    </source>
</evidence>
<evidence type="ECO:0000256" key="9">
    <source>
        <dbReference type="ARBA" id="ARBA00022692"/>
    </source>
</evidence>
<dbReference type="PANTHER" id="PTHR45197">
    <property type="entry name" value="SYNTHASE, PUTATIVE (AFU_ORTHOLOGUE AFUA_7G04190)-RELATED"/>
    <property type="match status" value="1"/>
</dbReference>
<evidence type="ECO:0000256" key="3">
    <source>
        <dbReference type="ARBA" id="ARBA00004991"/>
    </source>
</evidence>
<comment type="subcellular location">
    <subcellularLocation>
        <location evidence="1">Membrane</location>
        <topology evidence="1">Multi-pass membrane protein</topology>
    </subcellularLocation>
</comment>
<evidence type="ECO:0000313" key="16">
    <source>
        <dbReference type="EMBL" id="MBW0470161.1"/>
    </source>
</evidence>
<comment type="pathway">
    <text evidence="2">Lipid metabolism; sphingolipid metabolism.</text>
</comment>
<reference evidence="16" key="1">
    <citation type="submission" date="2021-03" db="EMBL/GenBank/DDBJ databases">
        <title>Draft genome sequence of rust myrtle Austropuccinia psidii MF-1, a brazilian biotype.</title>
        <authorList>
            <person name="Quecine M.C."/>
            <person name="Pachon D.M.R."/>
            <person name="Bonatelli M.L."/>
            <person name="Correr F.H."/>
            <person name="Franceschini L.M."/>
            <person name="Leite T.F."/>
            <person name="Margarido G.R.A."/>
            <person name="Almeida C.A."/>
            <person name="Ferrarezi J.A."/>
            <person name="Labate C.A."/>
        </authorList>
    </citation>
    <scope>NUCLEOTIDE SEQUENCE</scope>
    <source>
        <strain evidence="16">MF-1</strain>
    </source>
</reference>
<keyword evidence="6" id="KW-0489">Methyltransferase</keyword>
<proteinExistence type="inferred from homology"/>
<keyword evidence="8" id="KW-0949">S-adenosyl-L-methionine</keyword>
<dbReference type="GO" id="GO:0006665">
    <property type="term" value="P:sphingolipid metabolic process"/>
    <property type="evidence" value="ECO:0007669"/>
    <property type="project" value="UniProtKB-KW"/>
</dbReference>
<dbReference type="CDD" id="cd02440">
    <property type="entry name" value="AdoMet_MTases"/>
    <property type="match status" value="1"/>
</dbReference>
<evidence type="ECO:0000313" key="17">
    <source>
        <dbReference type="Proteomes" id="UP000765509"/>
    </source>
</evidence>
<evidence type="ECO:0000256" key="14">
    <source>
        <dbReference type="ARBA" id="ARBA00039020"/>
    </source>
</evidence>
<dbReference type="Proteomes" id="UP000765509">
    <property type="component" value="Unassembled WGS sequence"/>
</dbReference>
<evidence type="ECO:0000256" key="8">
    <source>
        <dbReference type="ARBA" id="ARBA00022691"/>
    </source>
</evidence>
<organism evidence="16 17">
    <name type="scientific">Austropuccinia psidii MF-1</name>
    <dbReference type="NCBI Taxonomy" id="1389203"/>
    <lineage>
        <taxon>Eukaryota</taxon>
        <taxon>Fungi</taxon>
        <taxon>Dikarya</taxon>
        <taxon>Basidiomycota</taxon>
        <taxon>Pucciniomycotina</taxon>
        <taxon>Pucciniomycetes</taxon>
        <taxon>Pucciniales</taxon>
        <taxon>Sphaerophragmiaceae</taxon>
        <taxon>Austropuccinia</taxon>
    </lineage>
</organism>
<keyword evidence="10" id="KW-0746">Sphingolipid metabolism</keyword>
<evidence type="ECO:0000256" key="4">
    <source>
        <dbReference type="ARBA" id="ARBA00010815"/>
    </source>
</evidence>
<keyword evidence="12" id="KW-0443">Lipid metabolism</keyword>
<feature type="transmembrane region" description="Helical" evidence="15">
    <location>
        <begin position="86"/>
        <end position="107"/>
    </location>
</feature>
<dbReference type="SUPFAM" id="SSF53335">
    <property type="entry name" value="S-adenosyl-L-methionine-dependent methyltransferases"/>
    <property type="match status" value="1"/>
</dbReference>
<gene>
    <name evidence="16" type="ORF">O181_009876</name>
</gene>
<keyword evidence="7" id="KW-0808">Transferase</keyword>
<name>A0A9Q3BQ11_9BASI</name>
<evidence type="ECO:0000256" key="15">
    <source>
        <dbReference type="SAM" id="Phobius"/>
    </source>
</evidence>
<keyword evidence="17" id="KW-1185">Reference proteome</keyword>
<evidence type="ECO:0000256" key="13">
    <source>
        <dbReference type="ARBA" id="ARBA00023136"/>
    </source>
</evidence>
<comment type="pathway">
    <text evidence="3">Sphingolipid metabolism.</text>
</comment>
<dbReference type="EC" id="2.1.1.317" evidence="14"/>
<protein>
    <recommendedName>
        <fullName evidence="14">sphingolipid C(9)-methyltransferase</fullName>
        <ecNumber evidence="14">2.1.1.317</ecNumber>
    </recommendedName>
</protein>
<dbReference type="GO" id="GO:0032259">
    <property type="term" value="P:methylation"/>
    <property type="evidence" value="ECO:0007669"/>
    <property type="project" value="UniProtKB-KW"/>
</dbReference>
<accession>A0A9Q3BQ11</accession>
<dbReference type="Pfam" id="PF02353">
    <property type="entry name" value="CMAS"/>
    <property type="match status" value="1"/>
</dbReference>
<dbReference type="AlphaFoldDB" id="A0A9Q3BQ11"/>
<dbReference type="Gene3D" id="3.40.50.150">
    <property type="entry name" value="Vaccinia Virus protein VP39"/>
    <property type="match status" value="1"/>
</dbReference>
<dbReference type="GO" id="GO:0016020">
    <property type="term" value="C:membrane"/>
    <property type="evidence" value="ECO:0007669"/>
    <property type="project" value="UniProtKB-SubCell"/>
</dbReference>
<dbReference type="GO" id="GO:0008168">
    <property type="term" value="F:methyltransferase activity"/>
    <property type="evidence" value="ECO:0007669"/>
    <property type="project" value="UniProtKB-KW"/>
</dbReference>
<evidence type="ECO:0000256" key="5">
    <source>
        <dbReference type="ARBA" id="ARBA00022516"/>
    </source>
</evidence>
<dbReference type="EMBL" id="AVOT02002381">
    <property type="protein sequence ID" value="MBW0470161.1"/>
    <property type="molecule type" value="Genomic_DNA"/>
</dbReference>
<evidence type="ECO:0000256" key="6">
    <source>
        <dbReference type="ARBA" id="ARBA00022603"/>
    </source>
</evidence>
<evidence type="ECO:0000256" key="1">
    <source>
        <dbReference type="ARBA" id="ARBA00004141"/>
    </source>
</evidence>
<keyword evidence="5" id="KW-0444">Lipid biosynthesis</keyword>
<keyword evidence="11 15" id="KW-1133">Transmembrane helix</keyword>
<evidence type="ECO:0000256" key="2">
    <source>
        <dbReference type="ARBA" id="ARBA00004760"/>
    </source>
</evidence>
<dbReference type="PANTHER" id="PTHR45197:SF1">
    <property type="entry name" value="SPHINGOLIPID C9-METHYLTRANSFERASE A-RELATED"/>
    <property type="match status" value="1"/>
</dbReference>
<evidence type="ECO:0000256" key="11">
    <source>
        <dbReference type="ARBA" id="ARBA00022989"/>
    </source>
</evidence>
<feature type="transmembrane region" description="Helical" evidence="15">
    <location>
        <begin position="113"/>
        <end position="132"/>
    </location>
</feature>
<keyword evidence="9 15" id="KW-0812">Transmembrane</keyword>
<dbReference type="OrthoDB" id="412182at2759"/>
<evidence type="ECO:0000256" key="7">
    <source>
        <dbReference type="ARBA" id="ARBA00022679"/>
    </source>
</evidence>
<keyword evidence="13 15" id="KW-0472">Membrane</keyword>
<sequence>MSSSCSLIAQLAVAQHTQLTIHEAPPEFFGCIFGLNKDLNLSSSDKFRRQAKDKSMKSSSRLTNYPAIKNALLIIEGNGRFSNLELALVVFLVPYLIGKFFIPFVSVTFLSKAHITLICLLAVPIGVSYWTINSIYGDQINKLLGLVNTNSHGEQELPNRSQSSYFVIKDPVLAQKYGSSHSNQKKIPMQTWHDAHFDGKIELKRDMLEILEYRNDWAAFHMTPSLFKYVFTRLIPEVLLHTTSQDEEQVRDHYDRGDDFYSWFLGPRMIYTCGVISDVNREETLEELQDNKLKLVCQKLDLNSDDNLLDIGCGWGTLAAFAAKNYGCKVTGVTLGKNQTKFGNERLEANGIPTSQGRIVCQDAREIPVEPKGRYTKISCLEMAEHVGIRRYSSFLKQVYDLLADDGTLVFQVAGIRTNWQYEDLIWGLFMNKYIFPGADASLPLGWVITKLEQAGFEVKSVDVLGVHYSATLYRWYKNWQANVDKVKAKYGERWYRIWEFFLAYSVITSRQGSVSLFQITLHKNLNTHHRIEGIKSHTSLYSIQQDPSSNFKTSFDEVVCQTVKNA</sequence>
<dbReference type="InterPro" id="IPR029063">
    <property type="entry name" value="SAM-dependent_MTases_sf"/>
</dbReference>
<evidence type="ECO:0000256" key="12">
    <source>
        <dbReference type="ARBA" id="ARBA00023098"/>
    </source>
</evidence>
<comment type="caution">
    <text evidence="16">The sequence shown here is derived from an EMBL/GenBank/DDBJ whole genome shotgun (WGS) entry which is preliminary data.</text>
</comment>
<comment type="similarity">
    <text evidence="4">Belongs to the CFA/CMAS family.</text>
</comment>